<comment type="caution">
    <text evidence="2">The sequence shown here is derived from an EMBL/GenBank/DDBJ whole genome shotgun (WGS) entry which is preliminary data.</text>
</comment>
<dbReference type="InterPro" id="IPR004291">
    <property type="entry name" value="Transposase_IS66_central"/>
</dbReference>
<dbReference type="PANTHER" id="PTHR33678">
    <property type="entry name" value="BLL1576 PROTEIN"/>
    <property type="match status" value="1"/>
</dbReference>
<feature type="domain" description="Transposase IS66 central" evidence="1">
    <location>
        <begin position="1"/>
        <end position="160"/>
    </location>
</feature>
<dbReference type="RefSeq" id="WP_254974618.1">
    <property type="nucleotide sequence ID" value="NZ_JANDWK010000033.1"/>
</dbReference>
<dbReference type="EMBL" id="JANDWN010000036">
    <property type="protein sequence ID" value="MCP9600699.1"/>
    <property type="molecule type" value="Genomic_DNA"/>
</dbReference>
<gene>
    <name evidence="2" type="ORF">NNC55_12165</name>
</gene>
<dbReference type="Pfam" id="PF03050">
    <property type="entry name" value="DDE_Tnp_IS66"/>
    <property type="match status" value="1"/>
</dbReference>
<dbReference type="Proteomes" id="UP001204486">
    <property type="component" value="Unassembled WGS sequence"/>
</dbReference>
<dbReference type="AlphaFoldDB" id="A0AAW5IZJ9"/>
<proteinExistence type="predicted"/>
<dbReference type="PANTHER" id="PTHR33678:SF2">
    <property type="match status" value="1"/>
</dbReference>
<name>A0AAW5IZJ9_9BACT</name>
<sequence length="209" mass="24016">MTDAYAAYLYFNKLKDCTHVCCWSHVRRLFVSASRDYKDTLAQAFIDLIGILYKVEVENQVLGRTEKEIVKHRGEESLPVLHDLYQQATALLKQFEKNKIKLSAKLQQALTYMTKHWEELMAYTKIGSVLIDNNCCERAVRPFTNLRKNFGGFSSEQGARVTATFLTFVETCKLMATAPLDFFRGFFDMIVAGRRDYALMTEALLVKPV</sequence>
<evidence type="ECO:0000313" key="3">
    <source>
        <dbReference type="Proteomes" id="UP001204486"/>
    </source>
</evidence>
<accession>A0AAW5IZJ9</accession>
<evidence type="ECO:0000313" key="2">
    <source>
        <dbReference type="EMBL" id="MCP9600699.1"/>
    </source>
</evidence>
<reference evidence="2" key="1">
    <citation type="submission" date="2022-07" db="EMBL/GenBank/DDBJ databases">
        <title>Prevotella copri.</title>
        <authorList>
            <person name="Yang C."/>
        </authorList>
    </citation>
    <scope>NUCLEOTIDE SEQUENCE</scope>
    <source>
        <strain evidence="2">HF1476</strain>
    </source>
</reference>
<organism evidence="2 3">
    <name type="scientific">Segatella copri</name>
    <dbReference type="NCBI Taxonomy" id="165179"/>
    <lineage>
        <taxon>Bacteria</taxon>
        <taxon>Pseudomonadati</taxon>
        <taxon>Bacteroidota</taxon>
        <taxon>Bacteroidia</taxon>
        <taxon>Bacteroidales</taxon>
        <taxon>Prevotellaceae</taxon>
        <taxon>Segatella</taxon>
    </lineage>
</organism>
<dbReference type="InterPro" id="IPR052344">
    <property type="entry name" value="Transposase-related"/>
</dbReference>
<protein>
    <submittedName>
        <fullName evidence="2">Transposase</fullName>
    </submittedName>
</protein>
<evidence type="ECO:0000259" key="1">
    <source>
        <dbReference type="Pfam" id="PF03050"/>
    </source>
</evidence>